<dbReference type="SUPFAM" id="SSF46689">
    <property type="entry name" value="Homeodomain-like"/>
    <property type="match status" value="1"/>
</dbReference>
<dbReference type="Gene3D" id="1.10.357.10">
    <property type="entry name" value="Tetracycline Repressor, domain 2"/>
    <property type="match status" value="1"/>
</dbReference>
<name>A0ABU0S7C6_9HYPH</name>
<keyword evidence="1 2" id="KW-0238">DNA-binding</keyword>
<feature type="DNA-binding region" description="H-T-H motif" evidence="2">
    <location>
        <begin position="35"/>
        <end position="54"/>
    </location>
</feature>
<gene>
    <name evidence="4" type="ORF">QFZ34_001748</name>
</gene>
<proteinExistence type="predicted"/>
<organism evidence="4 5">
    <name type="scientific">Phyllobacterium ifriqiyense</name>
    <dbReference type="NCBI Taxonomy" id="314238"/>
    <lineage>
        <taxon>Bacteria</taxon>
        <taxon>Pseudomonadati</taxon>
        <taxon>Pseudomonadota</taxon>
        <taxon>Alphaproteobacteria</taxon>
        <taxon>Hyphomicrobiales</taxon>
        <taxon>Phyllobacteriaceae</taxon>
        <taxon>Phyllobacterium</taxon>
    </lineage>
</organism>
<evidence type="ECO:0000313" key="5">
    <source>
        <dbReference type="Proteomes" id="UP001237780"/>
    </source>
</evidence>
<reference evidence="4 5" key="1">
    <citation type="submission" date="2023-07" db="EMBL/GenBank/DDBJ databases">
        <title>Comparative genomics of wheat-associated soil bacteria to identify genetic determinants of phenazine resistance.</title>
        <authorList>
            <person name="Mouncey N."/>
        </authorList>
    </citation>
    <scope>NUCLEOTIDE SEQUENCE [LARGE SCALE GENOMIC DNA]</scope>
    <source>
        <strain evidence="4 5">W4I11</strain>
    </source>
</reference>
<dbReference type="PANTHER" id="PTHR30055:SF223">
    <property type="entry name" value="HTH-TYPE TRANSCRIPTIONAL REGULATOR UIDR"/>
    <property type="match status" value="1"/>
</dbReference>
<dbReference type="EMBL" id="JAUSZT010000003">
    <property type="protein sequence ID" value="MDQ0996566.1"/>
    <property type="molecule type" value="Genomic_DNA"/>
</dbReference>
<comment type="caution">
    <text evidence="4">The sequence shown here is derived from an EMBL/GenBank/DDBJ whole genome shotgun (WGS) entry which is preliminary data.</text>
</comment>
<dbReference type="PROSITE" id="PS50977">
    <property type="entry name" value="HTH_TETR_2"/>
    <property type="match status" value="1"/>
</dbReference>
<dbReference type="InterPro" id="IPR009057">
    <property type="entry name" value="Homeodomain-like_sf"/>
</dbReference>
<dbReference type="PANTHER" id="PTHR30055">
    <property type="entry name" value="HTH-TYPE TRANSCRIPTIONAL REGULATOR RUTR"/>
    <property type="match status" value="1"/>
</dbReference>
<evidence type="ECO:0000259" key="3">
    <source>
        <dbReference type="PROSITE" id="PS50977"/>
    </source>
</evidence>
<feature type="domain" description="HTH tetR-type" evidence="3">
    <location>
        <begin position="12"/>
        <end position="72"/>
    </location>
</feature>
<evidence type="ECO:0000313" key="4">
    <source>
        <dbReference type="EMBL" id="MDQ0996566.1"/>
    </source>
</evidence>
<dbReference type="Pfam" id="PF00440">
    <property type="entry name" value="TetR_N"/>
    <property type="match status" value="1"/>
</dbReference>
<dbReference type="Proteomes" id="UP001237780">
    <property type="component" value="Unassembled WGS sequence"/>
</dbReference>
<dbReference type="RefSeq" id="WP_307279503.1">
    <property type="nucleotide sequence ID" value="NZ_JAUSZT010000003.1"/>
</dbReference>
<dbReference type="InterPro" id="IPR050109">
    <property type="entry name" value="HTH-type_TetR-like_transc_reg"/>
</dbReference>
<evidence type="ECO:0000256" key="1">
    <source>
        <dbReference type="ARBA" id="ARBA00023125"/>
    </source>
</evidence>
<accession>A0ABU0S7C6</accession>
<protein>
    <submittedName>
        <fullName evidence="4">AcrR family transcriptional regulator</fullName>
    </submittedName>
</protein>
<sequence>MGLAAAKKMPKAQRRDQLLSIALDIVRDEGTDALTLGYVAEKAGVSKPIAYEHFGTRSGLLIALFEQLDQQQIDQLAAAIAEAPKRLEDVARVVSDAYMACYQSIGAEWSSISAALRGDEVMDEIQCGLIDSYVDLYCSILAPYTKITADDLRLRCVGIVGAAEAISREMIRDKLEEKAAAAVLQSLIVTWLSK</sequence>
<dbReference type="InterPro" id="IPR001647">
    <property type="entry name" value="HTH_TetR"/>
</dbReference>
<keyword evidence="5" id="KW-1185">Reference proteome</keyword>
<evidence type="ECO:0000256" key="2">
    <source>
        <dbReference type="PROSITE-ProRule" id="PRU00335"/>
    </source>
</evidence>
<dbReference type="PRINTS" id="PR00455">
    <property type="entry name" value="HTHTETR"/>
</dbReference>